<feature type="compositionally biased region" description="Acidic residues" evidence="1">
    <location>
        <begin position="47"/>
        <end position="58"/>
    </location>
</feature>
<protein>
    <submittedName>
        <fullName evidence="2">CLUMA_CG003748, isoform A</fullName>
    </submittedName>
</protein>
<evidence type="ECO:0000313" key="2">
    <source>
        <dbReference type="EMBL" id="CRK90023.1"/>
    </source>
</evidence>
<organism evidence="2 3">
    <name type="scientific">Clunio marinus</name>
    <dbReference type="NCBI Taxonomy" id="568069"/>
    <lineage>
        <taxon>Eukaryota</taxon>
        <taxon>Metazoa</taxon>
        <taxon>Ecdysozoa</taxon>
        <taxon>Arthropoda</taxon>
        <taxon>Hexapoda</taxon>
        <taxon>Insecta</taxon>
        <taxon>Pterygota</taxon>
        <taxon>Neoptera</taxon>
        <taxon>Endopterygota</taxon>
        <taxon>Diptera</taxon>
        <taxon>Nematocera</taxon>
        <taxon>Chironomoidea</taxon>
        <taxon>Chironomidae</taxon>
        <taxon>Clunio</taxon>
    </lineage>
</organism>
<dbReference type="EMBL" id="CVRI01000015">
    <property type="protein sequence ID" value="CRK90023.1"/>
    <property type="molecule type" value="Genomic_DNA"/>
</dbReference>
<accession>A0A1J1HPP3</accession>
<feature type="region of interest" description="Disordered" evidence="1">
    <location>
        <begin position="22"/>
        <end position="69"/>
    </location>
</feature>
<evidence type="ECO:0000313" key="3">
    <source>
        <dbReference type="Proteomes" id="UP000183832"/>
    </source>
</evidence>
<gene>
    <name evidence="2" type="ORF">CLUMA_CG003748</name>
</gene>
<sequence>QFILPPSNTTSVSTIILTPISPGIESESSTFNDSYVRIQNEKNESPAADDYESMDETDFPPPPPPLKSTLTVDYITSANSLQKVFCCSTNDGSSSVRLTRPGSAVQIHPEKETNDKVGDSEDDQSTNPVNTPDDDFGTSDNAPTPSPTSPAQLENHFAPNSEEDEAHDENDDEEEEPSDSPSEHSLTAPTQKSHGRFSPKTYNEMIKFVFTEHGIRVISDKEYVV</sequence>
<keyword evidence="3" id="KW-1185">Reference proteome</keyword>
<feature type="compositionally biased region" description="Acidic residues" evidence="1">
    <location>
        <begin position="161"/>
        <end position="178"/>
    </location>
</feature>
<feature type="compositionally biased region" description="Basic and acidic residues" evidence="1">
    <location>
        <begin position="108"/>
        <end position="119"/>
    </location>
</feature>
<feature type="region of interest" description="Disordered" evidence="1">
    <location>
        <begin position="89"/>
        <end position="199"/>
    </location>
</feature>
<feature type="non-terminal residue" evidence="2">
    <location>
        <position position="1"/>
    </location>
</feature>
<dbReference type="OrthoDB" id="422187at2759"/>
<dbReference type="STRING" id="568069.A0A1J1HPP3"/>
<proteinExistence type="predicted"/>
<dbReference type="AlphaFoldDB" id="A0A1J1HPP3"/>
<dbReference type="Proteomes" id="UP000183832">
    <property type="component" value="Unassembled WGS sequence"/>
</dbReference>
<name>A0A1J1HPP3_9DIPT</name>
<evidence type="ECO:0000256" key="1">
    <source>
        <dbReference type="SAM" id="MobiDB-lite"/>
    </source>
</evidence>
<reference evidence="2 3" key="1">
    <citation type="submission" date="2015-04" db="EMBL/GenBank/DDBJ databases">
        <authorList>
            <person name="Syromyatnikov M.Y."/>
            <person name="Popov V.N."/>
        </authorList>
    </citation>
    <scope>NUCLEOTIDE SEQUENCE [LARGE SCALE GENOMIC DNA]</scope>
</reference>